<dbReference type="InterPro" id="IPR000914">
    <property type="entry name" value="SBP_5_dom"/>
</dbReference>
<dbReference type="Gene3D" id="3.10.105.10">
    <property type="entry name" value="Dipeptide-binding Protein, Domain 3"/>
    <property type="match status" value="1"/>
</dbReference>
<evidence type="ECO:0000259" key="5">
    <source>
        <dbReference type="Pfam" id="PF00496"/>
    </source>
</evidence>
<dbReference type="EMBL" id="BKAJ01000201">
    <property type="protein sequence ID" value="GEP61103.1"/>
    <property type="molecule type" value="Genomic_DNA"/>
</dbReference>
<dbReference type="Proteomes" id="UP000321058">
    <property type="component" value="Unassembled WGS sequence"/>
</dbReference>
<comment type="similarity">
    <text evidence="2">Belongs to the bacterial solute-binding protein 5 family.</text>
</comment>
<evidence type="ECO:0000256" key="1">
    <source>
        <dbReference type="ARBA" id="ARBA00004418"/>
    </source>
</evidence>
<evidence type="ECO:0000313" key="6">
    <source>
        <dbReference type="EMBL" id="GEP61103.1"/>
    </source>
</evidence>
<dbReference type="PIRSF" id="PIRSF002741">
    <property type="entry name" value="MppA"/>
    <property type="match status" value="1"/>
</dbReference>
<name>A0A512NQ79_9HYPH</name>
<sequence>MYVRTGLMAAGLGLAVSIAALPAGAEAPKRGGTLTYMIPADSPPSFDGHRETTFATVHAAAPFYSVLIRVPPDNPASTTEYVCDLCTEMPKPTDGGKTYTFKIRPDVKFHDGSQLTAKDVGASWNRIVFPPQGTTSARVSYYAMVDKIEVPDDNTIVFKLKFATSAFLPALADPFTWIFKKEILDKDPHWYEKNIMGSGPFKFASYDVGQAIKGVRNPDYYHKGQPYLDGIEGIFADKQSVRVDAIRADRAAMEFRGLPPSARDSLVKEAGKDVNIQESDWNCGNIITPNHKKKPFDDVRVRRALALAVDQWKGAPALSKIANVKTVGGIVFPGSPLAATKEELEKMAGYWPDIEKARAEARRLLKEAGAEGLKFELTNRNVDQPYKFVGTWLIGEWKKIGLNVEQKVVPTGPWFQAMRGGNFDVVVDANCQSIVNPALDTGKYLPKSVYPESYGDYDDPKSVELYNKMLRESDPKAQRAAMREYETHTLDTMAHAIITPYWFRIIPERSYVRGWKISPSHYLNQDLANIWLDK</sequence>
<dbReference type="PANTHER" id="PTHR30290:SF38">
    <property type="entry name" value="D,D-DIPEPTIDE-BINDING PERIPLASMIC PROTEIN DDPA-RELATED"/>
    <property type="match status" value="1"/>
</dbReference>
<protein>
    <submittedName>
        <fullName evidence="6">Peptide ABC transporter substrate-binding protein</fullName>
    </submittedName>
</protein>
<feature type="domain" description="Solute-binding protein family 5" evidence="5">
    <location>
        <begin position="81"/>
        <end position="435"/>
    </location>
</feature>
<dbReference type="RefSeq" id="WP_170303752.1">
    <property type="nucleotide sequence ID" value="NZ_BKAJ01000201.1"/>
</dbReference>
<evidence type="ECO:0000313" key="7">
    <source>
        <dbReference type="Proteomes" id="UP000321058"/>
    </source>
</evidence>
<organism evidence="6 7">
    <name type="scientific">Reyranella soli</name>
    <dbReference type="NCBI Taxonomy" id="1230389"/>
    <lineage>
        <taxon>Bacteria</taxon>
        <taxon>Pseudomonadati</taxon>
        <taxon>Pseudomonadota</taxon>
        <taxon>Alphaproteobacteria</taxon>
        <taxon>Hyphomicrobiales</taxon>
        <taxon>Reyranellaceae</taxon>
        <taxon>Reyranella</taxon>
    </lineage>
</organism>
<dbReference type="GO" id="GO:0030288">
    <property type="term" value="C:outer membrane-bounded periplasmic space"/>
    <property type="evidence" value="ECO:0007669"/>
    <property type="project" value="UniProtKB-ARBA"/>
</dbReference>
<comment type="caution">
    <text evidence="6">The sequence shown here is derived from an EMBL/GenBank/DDBJ whole genome shotgun (WGS) entry which is preliminary data.</text>
</comment>
<dbReference type="GO" id="GO:1904680">
    <property type="term" value="F:peptide transmembrane transporter activity"/>
    <property type="evidence" value="ECO:0007669"/>
    <property type="project" value="TreeGrafter"/>
</dbReference>
<comment type="subcellular location">
    <subcellularLocation>
        <location evidence="1">Periplasm</location>
    </subcellularLocation>
</comment>
<dbReference type="InterPro" id="IPR039424">
    <property type="entry name" value="SBP_5"/>
</dbReference>
<dbReference type="GO" id="GO:0043190">
    <property type="term" value="C:ATP-binding cassette (ABC) transporter complex"/>
    <property type="evidence" value="ECO:0007669"/>
    <property type="project" value="InterPro"/>
</dbReference>
<evidence type="ECO:0000256" key="3">
    <source>
        <dbReference type="ARBA" id="ARBA00022729"/>
    </source>
</evidence>
<dbReference type="SUPFAM" id="SSF53850">
    <property type="entry name" value="Periplasmic binding protein-like II"/>
    <property type="match status" value="1"/>
</dbReference>
<reference evidence="6 7" key="1">
    <citation type="submission" date="2019-07" db="EMBL/GenBank/DDBJ databases">
        <title>Whole genome shotgun sequence of Reyranella soli NBRC 108950.</title>
        <authorList>
            <person name="Hosoyama A."/>
            <person name="Uohara A."/>
            <person name="Ohji S."/>
            <person name="Ichikawa N."/>
        </authorList>
    </citation>
    <scope>NUCLEOTIDE SEQUENCE [LARGE SCALE GENOMIC DNA]</scope>
    <source>
        <strain evidence="6 7">NBRC 108950</strain>
    </source>
</reference>
<dbReference type="InterPro" id="IPR030678">
    <property type="entry name" value="Peptide/Ni-bd"/>
</dbReference>
<feature type="chain" id="PRO_5021943917" evidence="4">
    <location>
        <begin position="26"/>
        <end position="534"/>
    </location>
</feature>
<gene>
    <name evidence="6" type="ORF">RSO01_82690</name>
</gene>
<dbReference type="GO" id="GO:0015833">
    <property type="term" value="P:peptide transport"/>
    <property type="evidence" value="ECO:0007669"/>
    <property type="project" value="TreeGrafter"/>
</dbReference>
<evidence type="ECO:0000256" key="4">
    <source>
        <dbReference type="SAM" id="SignalP"/>
    </source>
</evidence>
<dbReference type="Gene3D" id="3.40.190.10">
    <property type="entry name" value="Periplasmic binding protein-like II"/>
    <property type="match status" value="1"/>
</dbReference>
<feature type="signal peptide" evidence="4">
    <location>
        <begin position="1"/>
        <end position="25"/>
    </location>
</feature>
<accession>A0A512NQ79</accession>
<evidence type="ECO:0000256" key="2">
    <source>
        <dbReference type="ARBA" id="ARBA00005695"/>
    </source>
</evidence>
<dbReference type="AlphaFoldDB" id="A0A512NQ79"/>
<proteinExistence type="inferred from homology"/>
<keyword evidence="3 4" id="KW-0732">Signal</keyword>
<dbReference type="Pfam" id="PF00496">
    <property type="entry name" value="SBP_bac_5"/>
    <property type="match status" value="1"/>
</dbReference>
<keyword evidence="7" id="KW-1185">Reference proteome</keyword>
<dbReference type="PANTHER" id="PTHR30290">
    <property type="entry name" value="PERIPLASMIC BINDING COMPONENT OF ABC TRANSPORTER"/>
    <property type="match status" value="1"/>
</dbReference>